<dbReference type="AlphaFoldDB" id="A0A4U6BKI7"/>
<sequence>MTDPLISPADILTFWRNAGYERWYTKDDAFDQELRDRFMAVWEAARDGKLSAWQDTDEGALALLIVLDQFPRNMFRNDARAFSTDALARAVATRAIAEGRDLRTDAVMRAFIYLPFEHSEDMADQERSIALFTPLGADSLKWAVLHADIIRKFGRFPHRNAVLGRTTTPEEAAFLKDGGFAG</sequence>
<dbReference type="SUPFAM" id="SSF48452">
    <property type="entry name" value="TPR-like"/>
    <property type="match status" value="1"/>
</dbReference>
<comment type="caution">
    <text evidence="1">The sequence shown here is derived from an EMBL/GenBank/DDBJ whole genome shotgun (WGS) entry which is preliminary data.</text>
</comment>
<reference evidence="1" key="1">
    <citation type="submission" date="2019-04" db="EMBL/GenBank/DDBJ databases">
        <title>Whole genome sequencing of cave bacteria.</title>
        <authorList>
            <person name="Gan H.M."/>
            <person name="Barton H."/>
            <person name="Savka M.A."/>
        </authorList>
    </citation>
    <scope>NUCLEOTIDE SEQUENCE [LARGE SCALE GENOMIC DNA]</scope>
    <source>
        <strain evidence="1">LC387</strain>
    </source>
</reference>
<dbReference type="OrthoDB" id="7593450at2"/>
<evidence type="ECO:0000313" key="1">
    <source>
        <dbReference type="EMBL" id="TKT70657.1"/>
    </source>
</evidence>
<keyword evidence="2" id="KW-1185">Reference proteome</keyword>
<dbReference type="Gene3D" id="1.20.58.320">
    <property type="entry name" value="TPR-like"/>
    <property type="match status" value="1"/>
</dbReference>
<gene>
    <name evidence="1" type="ORF">YH63_004105</name>
</gene>
<dbReference type="Pfam" id="PF06041">
    <property type="entry name" value="DUF924"/>
    <property type="match status" value="1"/>
</dbReference>
<dbReference type="InterPro" id="IPR011990">
    <property type="entry name" value="TPR-like_helical_dom_sf"/>
</dbReference>
<dbReference type="Proteomes" id="UP000034832">
    <property type="component" value="Unassembled WGS sequence"/>
</dbReference>
<dbReference type="EMBL" id="LBIA02000001">
    <property type="protein sequence ID" value="TKT70657.1"/>
    <property type="molecule type" value="Genomic_DNA"/>
</dbReference>
<dbReference type="STRING" id="211460.YH63_14780"/>
<protein>
    <submittedName>
        <fullName evidence="1">DUF924 domain-containing protein</fullName>
    </submittedName>
</protein>
<organism evidence="1 2">
    <name type="scientific">Afipia massiliensis</name>
    <dbReference type="NCBI Taxonomy" id="211460"/>
    <lineage>
        <taxon>Bacteria</taxon>
        <taxon>Pseudomonadati</taxon>
        <taxon>Pseudomonadota</taxon>
        <taxon>Alphaproteobacteria</taxon>
        <taxon>Hyphomicrobiales</taxon>
        <taxon>Nitrobacteraceae</taxon>
        <taxon>Afipia</taxon>
    </lineage>
</organism>
<accession>A0A4U6BKI7</accession>
<dbReference type="Gene3D" id="1.25.40.10">
    <property type="entry name" value="Tetratricopeptide repeat domain"/>
    <property type="match status" value="1"/>
</dbReference>
<proteinExistence type="predicted"/>
<dbReference type="RefSeq" id="WP_046829763.1">
    <property type="nucleotide sequence ID" value="NZ_LBIA02000001.1"/>
</dbReference>
<name>A0A4U6BKI7_9BRAD</name>
<evidence type="ECO:0000313" key="2">
    <source>
        <dbReference type="Proteomes" id="UP000034832"/>
    </source>
</evidence>
<dbReference type="InterPro" id="IPR010323">
    <property type="entry name" value="DUF924"/>
</dbReference>